<organism evidence="2 3">
    <name type="scientific">Fibrobacter intestinalis</name>
    <dbReference type="NCBI Taxonomy" id="28122"/>
    <lineage>
        <taxon>Bacteria</taxon>
        <taxon>Pseudomonadati</taxon>
        <taxon>Fibrobacterota</taxon>
        <taxon>Fibrobacteria</taxon>
        <taxon>Fibrobacterales</taxon>
        <taxon>Fibrobacteraceae</taxon>
        <taxon>Fibrobacter</taxon>
    </lineage>
</organism>
<protein>
    <submittedName>
        <fullName evidence="2">Uncharacterized protein</fullName>
    </submittedName>
</protein>
<sequence>MSEKNELLEKTEQLIKMAQEAIAREQKETDKLILDHEKEEQSHIISSKRSLYTASAFYCKICQVAKLSDNIPDTSASMMNKKHFTDEIDVITNYYDGINTLDQASELLKKSENIEVAKVSELQTAIAYLRKALVDAFRSHADGIAKSLQNIKDSIANG</sequence>
<feature type="coiled-coil region" evidence="1">
    <location>
        <begin position="1"/>
        <end position="28"/>
    </location>
</feature>
<evidence type="ECO:0000313" key="2">
    <source>
        <dbReference type="EMBL" id="SKA13334.1"/>
    </source>
</evidence>
<proteinExistence type="predicted"/>
<evidence type="ECO:0000313" key="3">
    <source>
        <dbReference type="Proteomes" id="UP000190449"/>
    </source>
</evidence>
<dbReference type="AlphaFoldDB" id="A0A1T4RBD6"/>
<accession>A0A1T4RBD6</accession>
<dbReference type="RefSeq" id="WP_078777311.1">
    <property type="nucleotide sequence ID" value="NZ_FUWU01000068.1"/>
</dbReference>
<reference evidence="2 3" key="1">
    <citation type="submission" date="2017-02" db="EMBL/GenBank/DDBJ databases">
        <authorList>
            <person name="Peterson S.W."/>
        </authorList>
    </citation>
    <scope>NUCLEOTIDE SEQUENCE [LARGE SCALE GENOMIC DNA]</scope>
    <source>
        <strain evidence="2 3">ATCC 43854</strain>
    </source>
</reference>
<dbReference type="EMBL" id="FUWU01000068">
    <property type="protein sequence ID" value="SKA13334.1"/>
    <property type="molecule type" value="Genomic_DNA"/>
</dbReference>
<evidence type="ECO:0000256" key="1">
    <source>
        <dbReference type="SAM" id="Coils"/>
    </source>
</evidence>
<dbReference type="Proteomes" id="UP000190449">
    <property type="component" value="Unassembled WGS sequence"/>
</dbReference>
<keyword evidence="1" id="KW-0175">Coiled coil</keyword>
<name>A0A1T4RBD6_9BACT</name>
<gene>
    <name evidence="2" type="ORF">SAMN02745108_02636</name>
</gene>